<dbReference type="EMBL" id="JAMXLR010000076">
    <property type="protein sequence ID" value="MCO6046594.1"/>
    <property type="molecule type" value="Genomic_DNA"/>
</dbReference>
<evidence type="ECO:0000313" key="1">
    <source>
        <dbReference type="EMBL" id="MCO6046594.1"/>
    </source>
</evidence>
<dbReference type="Proteomes" id="UP001155241">
    <property type="component" value="Unassembled WGS sequence"/>
</dbReference>
<accession>A0A9X2FH66</accession>
<evidence type="ECO:0000313" key="2">
    <source>
        <dbReference type="Proteomes" id="UP001155241"/>
    </source>
</evidence>
<keyword evidence="2" id="KW-1185">Reference proteome</keyword>
<dbReference type="AlphaFoldDB" id="A0A9X2FH66"/>
<protein>
    <submittedName>
        <fullName evidence="1">Uncharacterized protein</fullName>
    </submittedName>
</protein>
<gene>
    <name evidence="1" type="ORF">NG895_22070</name>
</gene>
<organism evidence="1 2">
    <name type="scientific">Aeoliella straminimaris</name>
    <dbReference type="NCBI Taxonomy" id="2954799"/>
    <lineage>
        <taxon>Bacteria</taxon>
        <taxon>Pseudomonadati</taxon>
        <taxon>Planctomycetota</taxon>
        <taxon>Planctomycetia</taxon>
        <taxon>Pirellulales</taxon>
        <taxon>Lacipirellulaceae</taxon>
        <taxon>Aeoliella</taxon>
    </lineage>
</organism>
<sequence>MIDHCRVAVLLLSLLVGVVLMSRADSSPIDTTSVGYTFSGRLGQIPPSLQGTLHRNETIEGMVVLEDTPFQVASGFARYQVLELEFHVRDALQFHVLSEYSDISIIDDAIVDVVQLHVEVDGAGNTVLVNGPPAVDDFLIRLLYLTEPLNSTDLQQEFVRPAGIFEGILSFEGESQSLHFEVDQFTQVPEPGAAWLAGVGLALVGMRRLRERGKSS</sequence>
<comment type="caution">
    <text evidence="1">The sequence shown here is derived from an EMBL/GenBank/DDBJ whole genome shotgun (WGS) entry which is preliminary data.</text>
</comment>
<reference evidence="1" key="1">
    <citation type="submission" date="2022-06" db="EMBL/GenBank/DDBJ databases">
        <title>Aeoliella straminimaris, a novel planctomycete from sediments.</title>
        <authorList>
            <person name="Vitorino I.R."/>
            <person name="Lage O.M."/>
        </authorList>
    </citation>
    <scope>NUCLEOTIDE SEQUENCE</scope>
    <source>
        <strain evidence="1">ICT_H6.2</strain>
    </source>
</reference>
<dbReference type="RefSeq" id="WP_252854708.1">
    <property type="nucleotide sequence ID" value="NZ_JAMXLR010000076.1"/>
</dbReference>
<proteinExistence type="predicted"/>
<name>A0A9X2FH66_9BACT</name>